<dbReference type="CDD" id="cd21133">
    <property type="entry name" value="EVE"/>
    <property type="match status" value="1"/>
</dbReference>
<dbReference type="InterPro" id="IPR002740">
    <property type="entry name" value="EVE_domain"/>
</dbReference>
<dbReference type="AlphaFoldDB" id="A0AAE3TD65"/>
<reference evidence="3" key="1">
    <citation type="submission" date="2023-03" db="EMBL/GenBank/DDBJ databases">
        <title>Stygiobacter electus gen. nov., sp. nov., facultatively anaerobic thermotolerant bacterium of the class Ignavibacteria from a well of Yessentuki mineral water deposit.</title>
        <authorList>
            <person name="Podosokorskaya O.A."/>
            <person name="Elcheninov A.G."/>
            <person name="Petrova N.F."/>
            <person name="Zavarzina D.G."/>
            <person name="Kublanov I.V."/>
            <person name="Merkel A.Y."/>
        </authorList>
    </citation>
    <scope>NUCLEOTIDE SEQUENCE</scope>
    <source>
        <strain evidence="3">09-Me</strain>
    </source>
</reference>
<dbReference type="InterPro" id="IPR052181">
    <property type="entry name" value="5hmC_binding"/>
</dbReference>
<evidence type="ECO:0000313" key="3">
    <source>
        <dbReference type="EMBL" id="MDF1611147.1"/>
    </source>
</evidence>
<dbReference type="PANTHER" id="PTHR14087:SF7">
    <property type="entry name" value="THYMOCYTE NUCLEAR PROTEIN 1"/>
    <property type="match status" value="1"/>
</dbReference>
<dbReference type="SUPFAM" id="SSF88697">
    <property type="entry name" value="PUA domain-like"/>
    <property type="match status" value="1"/>
</dbReference>
<dbReference type="InterPro" id="IPR015947">
    <property type="entry name" value="PUA-like_sf"/>
</dbReference>
<dbReference type="Proteomes" id="UP001221302">
    <property type="component" value="Unassembled WGS sequence"/>
</dbReference>
<dbReference type="Gene3D" id="3.10.590.10">
    <property type="entry name" value="ph1033 like domains"/>
    <property type="match status" value="1"/>
</dbReference>
<sequence length="153" mass="18073">MKYWLMKSEPEVFSIDDLAKSKNQTTYWDGVRNYQARNFLRDEIKIGDKVIFYHSNSEPPGAAGICEVVKEGYPDFTAFDPENHHYDPKSKMDSPTWFMVDIKLIKKFFHFVSIDEMRENKKLQTMKLLQRGNRLSVIPLTKQEYDEIVRLGK</sequence>
<evidence type="ECO:0000313" key="4">
    <source>
        <dbReference type="Proteomes" id="UP001221302"/>
    </source>
</evidence>
<protein>
    <submittedName>
        <fullName evidence="3">EVE domain-containing protein</fullName>
    </submittedName>
</protein>
<dbReference type="InterPro" id="IPR047197">
    <property type="entry name" value="THYN1-like_EVE"/>
</dbReference>
<dbReference type="EMBL" id="JARGDL010000003">
    <property type="protein sequence ID" value="MDF1611147.1"/>
    <property type="molecule type" value="Genomic_DNA"/>
</dbReference>
<dbReference type="Pfam" id="PF01878">
    <property type="entry name" value="EVE"/>
    <property type="match status" value="1"/>
</dbReference>
<dbReference type="FunFam" id="3.10.590.10:FF:000003">
    <property type="entry name" value="Thymocyte nuclear protein 1"/>
    <property type="match status" value="1"/>
</dbReference>
<keyword evidence="4" id="KW-1185">Reference proteome</keyword>
<feature type="domain" description="EVE" evidence="2">
    <location>
        <begin position="2"/>
        <end position="150"/>
    </location>
</feature>
<proteinExistence type="predicted"/>
<gene>
    <name evidence="3" type="ORF">P0M35_03225</name>
</gene>
<organism evidence="3 4">
    <name type="scientific">Stygiobacter electus</name>
    <dbReference type="NCBI Taxonomy" id="3032292"/>
    <lineage>
        <taxon>Bacteria</taxon>
        <taxon>Pseudomonadati</taxon>
        <taxon>Ignavibacteriota</taxon>
        <taxon>Ignavibacteria</taxon>
        <taxon>Ignavibacteriales</taxon>
        <taxon>Melioribacteraceae</taxon>
        <taxon>Stygiobacter</taxon>
    </lineage>
</organism>
<dbReference type="PANTHER" id="PTHR14087">
    <property type="entry name" value="THYMOCYTE NUCLEAR PROTEIN 1"/>
    <property type="match status" value="1"/>
</dbReference>
<accession>A0AAE3TD65</accession>
<comment type="caution">
    <text evidence="3">The sequence shown here is derived from an EMBL/GenBank/DDBJ whole genome shotgun (WGS) entry which is preliminary data.</text>
</comment>
<keyword evidence="1" id="KW-0597">Phosphoprotein</keyword>
<evidence type="ECO:0000256" key="1">
    <source>
        <dbReference type="ARBA" id="ARBA00022553"/>
    </source>
</evidence>
<dbReference type="RefSeq" id="WP_321534914.1">
    <property type="nucleotide sequence ID" value="NZ_JARGDL010000003.1"/>
</dbReference>
<name>A0AAE3TD65_9BACT</name>
<evidence type="ECO:0000259" key="2">
    <source>
        <dbReference type="Pfam" id="PF01878"/>
    </source>
</evidence>